<accession>A0A7S0ZXV9</accession>
<dbReference type="AlphaFoldDB" id="A0A7S0ZXV9"/>
<dbReference type="Gene3D" id="3.40.50.12780">
    <property type="entry name" value="N-terminal domain of ligase-like"/>
    <property type="match status" value="1"/>
</dbReference>
<comment type="similarity">
    <text evidence="1">Belongs to the ATP-dependent AMP-binding enzyme family.</text>
</comment>
<dbReference type="InterPro" id="IPR042099">
    <property type="entry name" value="ANL_N_sf"/>
</dbReference>
<dbReference type="Gene3D" id="3.30.300.30">
    <property type="match status" value="1"/>
</dbReference>
<reference evidence="4" key="1">
    <citation type="submission" date="2021-01" db="EMBL/GenBank/DDBJ databases">
        <authorList>
            <person name="Corre E."/>
            <person name="Pelletier E."/>
            <person name="Niang G."/>
            <person name="Scheremetjew M."/>
            <person name="Finn R."/>
            <person name="Kale V."/>
            <person name="Holt S."/>
            <person name="Cochrane G."/>
            <person name="Meng A."/>
            <person name="Brown T."/>
            <person name="Cohen L."/>
        </authorList>
    </citation>
    <scope>NUCLEOTIDE SEQUENCE</scope>
</reference>
<evidence type="ECO:0000256" key="1">
    <source>
        <dbReference type="ARBA" id="ARBA00006432"/>
    </source>
</evidence>
<evidence type="ECO:0008006" key="5">
    <source>
        <dbReference type="Google" id="ProtNLM"/>
    </source>
</evidence>
<dbReference type="PROSITE" id="PS00455">
    <property type="entry name" value="AMP_BINDING"/>
    <property type="match status" value="1"/>
</dbReference>
<dbReference type="GO" id="GO:0016405">
    <property type="term" value="F:CoA-ligase activity"/>
    <property type="evidence" value="ECO:0007669"/>
    <property type="project" value="TreeGrafter"/>
</dbReference>
<sequence>MVVHRSPLPDVVIPTHMTLSEFVFENVEAKASRISFIDGITQKSTTFGELWQRIRRTAAGLQQLGLQKGEVVGVWSPNHVDYVVAFHATILAGGTITTLNPIYTPHEVAFQLDNSEAHYLVTLPSFVPKVAEAQQTYKGLREVFLLGDEPVNGFRLLQSLEINAEPTKVPIVPSVDVCALPYSSGTTGLPKGVMLTHTNIIANISQCTSGGNHIGLRSSDALLAVLPFYHIYGMVVMMNNSIRVGAKCISMPSFDPEPYLKNLKLHKVTIAYVAPPLVQFLAKAPLVDQYLPFPDLKELFCGAAPLGVALSQAAQDRLGMHVAVRQGYGMTELSPVSHADWAKGPTLGSIGVLVPNMECKIVNPDTGKLQPVGTEKERGEIWVRGLNVMKGYHRNEKATRETIDADGYLHTGDIGFVDDKGIYYIVDRLKELIKAKGFQVAPAELEALFVKHPQVADAAVIGAPADKYGGREADGEVPKAFIILQPGATITKSELSAWLAPQVVSYKNVSPHAIDFVESLPKSASGKILRKDLREIEKTLPPKSKL</sequence>
<dbReference type="InterPro" id="IPR000873">
    <property type="entry name" value="AMP-dep_synth/lig_dom"/>
</dbReference>
<dbReference type="InterPro" id="IPR025110">
    <property type="entry name" value="AMP-bd_C"/>
</dbReference>
<proteinExistence type="inferred from homology"/>
<evidence type="ECO:0000259" key="3">
    <source>
        <dbReference type="Pfam" id="PF13193"/>
    </source>
</evidence>
<name>A0A7S0ZXV9_NOCSC</name>
<dbReference type="InterPro" id="IPR020845">
    <property type="entry name" value="AMP-binding_CS"/>
</dbReference>
<organism evidence="4">
    <name type="scientific">Noctiluca scintillans</name>
    <name type="common">Sea sparkle</name>
    <name type="synonym">Red tide dinoflagellate</name>
    <dbReference type="NCBI Taxonomy" id="2966"/>
    <lineage>
        <taxon>Eukaryota</taxon>
        <taxon>Sar</taxon>
        <taxon>Alveolata</taxon>
        <taxon>Dinophyceae</taxon>
        <taxon>Noctilucales</taxon>
        <taxon>Noctilucaceae</taxon>
        <taxon>Noctiluca</taxon>
    </lineage>
</organism>
<dbReference type="Pfam" id="PF13193">
    <property type="entry name" value="AMP-binding_C"/>
    <property type="match status" value="1"/>
</dbReference>
<feature type="domain" description="AMP-dependent synthetase/ligase" evidence="2">
    <location>
        <begin position="25"/>
        <end position="393"/>
    </location>
</feature>
<protein>
    <recommendedName>
        <fullName evidence="5">4-coumarate--CoA ligase</fullName>
    </recommendedName>
</protein>
<dbReference type="InterPro" id="IPR045851">
    <property type="entry name" value="AMP-bd_C_sf"/>
</dbReference>
<dbReference type="PANTHER" id="PTHR24096">
    <property type="entry name" value="LONG-CHAIN-FATTY-ACID--COA LIGASE"/>
    <property type="match status" value="1"/>
</dbReference>
<dbReference type="PANTHER" id="PTHR24096:SF422">
    <property type="entry name" value="BCDNA.GH02901"/>
    <property type="match status" value="1"/>
</dbReference>
<feature type="domain" description="AMP-binding enzyme C-terminal" evidence="3">
    <location>
        <begin position="444"/>
        <end position="527"/>
    </location>
</feature>
<evidence type="ECO:0000313" key="4">
    <source>
        <dbReference type="EMBL" id="CAD8835814.1"/>
    </source>
</evidence>
<gene>
    <name evidence="4" type="ORF">NSCI0253_LOCUS10162</name>
</gene>
<dbReference type="EMBL" id="HBFQ01014700">
    <property type="protein sequence ID" value="CAD8835814.1"/>
    <property type="molecule type" value="Transcribed_RNA"/>
</dbReference>
<evidence type="ECO:0000259" key="2">
    <source>
        <dbReference type="Pfam" id="PF00501"/>
    </source>
</evidence>
<dbReference type="FunFam" id="3.40.50.12780:FF:000003">
    <property type="entry name" value="Long-chain-fatty-acid--CoA ligase FadD"/>
    <property type="match status" value="1"/>
</dbReference>
<dbReference type="SUPFAM" id="SSF56801">
    <property type="entry name" value="Acetyl-CoA synthetase-like"/>
    <property type="match status" value="1"/>
</dbReference>
<dbReference type="Pfam" id="PF00501">
    <property type="entry name" value="AMP-binding"/>
    <property type="match status" value="1"/>
</dbReference>